<evidence type="ECO:0000313" key="2">
    <source>
        <dbReference type="Proteomes" id="UP001367508"/>
    </source>
</evidence>
<proteinExistence type="predicted"/>
<evidence type="ECO:0000313" key="1">
    <source>
        <dbReference type="EMBL" id="KAK7328669.1"/>
    </source>
</evidence>
<dbReference type="Proteomes" id="UP001367508">
    <property type="component" value="Unassembled WGS sequence"/>
</dbReference>
<dbReference type="EMBL" id="JAYMYQ010000005">
    <property type="protein sequence ID" value="KAK7328669.1"/>
    <property type="molecule type" value="Genomic_DNA"/>
</dbReference>
<dbReference type="AlphaFoldDB" id="A0AAN9QBA8"/>
<comment type="caution">
    <text evidence="1">The sequence shown here is derived from an EMBL/GenBank/DDBJ whole genome shotgun (WGS) entry which is preliminary data.</text>
</comment>
<organism evidence="1 2">
    <name type="scientific">Canavalia gladiata</name>
    <name type="common">Sword bean</name>
    <name type="synonym">Dolichos gladiatus</name>
    <dbReference type="NCBI Taxonomy" id="3824"/>
    <lineage>
        <taxon>Eukaryota</taxon>
        <taxon>Viridiplantae</taxon>
        <taxon>Streptophyta</taxon>
        <taxon>Embryophyta</taxon>
        <taxon>Tracheophyta</taxon>
        <taxon>Spermatophyta</taxon>
        <taxon>Magnoliopsida</taxon>
        <taxon>eudicotyledons</taxon>
        <taxon>Gunneridae</taxon>
        <taxon>Pentapetalae</taxon>
        <taxon>rosids</taxon>
        <taxon>fabids</taxon>
        <taxon>Fabales</taxon>
        <taxon>Fabaceae</taxon>
        <taxon>Papilionoideae</taxon>
        <taxon>50 kb inversion clade</taxon>
        <taxon>NPAAA clade</taxon>
        <taxon>indigoferoid/millettioid clade</taxon>
        <taxon>Phaseoleae</taxon>
        <taxon>Canavalia</taxon>
    </lineage>
</organism>
<keyword evidence="2" id="KW-1185">Reference proteome</keyword>
<gene>
    <name evidence="1" type="ORF">VNO77_22785</name>
</gene>
<sequence length="109" mass="12029">MSLGRMTPQMINDDLVNSRLKTVAHLMPSCQVASCSISFTSYVYHLHVNVKMGMQNGQFVGYDAGLHSSITAKVLKTDSLAFGTWPAFSLDVLELKSGPFTRNWVWSAS</sequence>
<reference evidence="1 2" key="1">
    <citation type="submission" date="2024-01" db="EMBL/GenBank/DDBJ databases">
        <title>The genomes of 5 underutilized Papilionoideae crops provide insights into root nodulation and disease resistanc.</title>
        <authorList>
            <person name="Jiang F."/>
        </authorList>
    </citation>
    <scope>NUCLEOTIDE SEQUENCE [LARGE SCALE GENOMIC DNA]</scope>
    <source>
        <strain evidence="1">LVBAO_FW01</strain>
        <tissue evidence="1">Leaves</tissue>
    </source>
</reference>
<accession>A0AAN9QBA8</accession>
<name>A0AAN9QBA8_CANGL</name>
<protein>
    <submittedName>
        <fullName evidence="1">Uncharacterized protein</fullName>
    </submittedName>
</protein>